<proteinExistence type="predicted"/>
<organism evidence="2">
    <name type="scientific">gut metagenome</name>
    <dbReference type="NCBI Taxonomy" id="749906"/>
    <lineage>
        <taxon>unclassified sequences</taxon>
        <taxon>metagenomes</taxon>
        <taxon>organismal metagenomes</taxon>
    </lineage>
</organism>
<sequence length="64" mass="6994">MSKYPNGSEVTTNNSKSSKGNETNTLLDEGILQIYLSSELVIHETVHDGNVFHLYASSSLDYGS</sequence>
<feature type="non-terminal residue" evidence="2">
    <location>
        <position position="64"/>
    </location>
</feature>
<evidence type="ECO:0000256" key="1">
    <source>
        <dbReference type="SAM" id="MobiDB-lite"/>
    </source>
</evidence>
<feature type="region of interest" description="Disordered" evidence="1">
    <location>
        <begin position="1"/>
        <end position="23"/>
    </location>
</feature>
<comment type="caution">
    <text evidence="2">The sequence shown here is derived from an EMBL/GenBank/DDBJ whole genome shotgun (WGS) entry which is preliminary data.</text>
</comment>
<dbReference type="EMBL" id="AMCI01009340">
    <property type="protein sequence ID" value="EJW89677.1"/>
    <property type="molecule type" value="Genomic_DNA"/>
</dbReference>
<accession>J9FJ69</accession>
<feature type="compositionally biased region" description="Polar residues" evidence="1">
    <location>
        <begin position="8"/>
        <end position="23"/>
    </location>
</feature>
<name>J9FJ69_9ZZZZ</name>
<gene>
    <name evidence="2" type="ORF">EVA_22216</name>
</gene>
<evidence type="ECO:0000313" key="2">
    <source>
        <dbReference type="EMBL" id="EJW89677.1"/>
    </source>
</evidence>
<reference evidence="2" key="1">
    <citation type="journal article" date="2012" name="PLoS ONE">
        <title>Gene sets for utilization of primary and secondary nutrition supplies in the distal gut of endangered iberian lynx.</title>
        <authorList>
            <person name="Alcaide M."/>
            <person name="Messina E."/>
            <person name="Richter M."/>
            <person name="Bargiela R."/>
            <person name="Peplies J."/>
            <person name="Huws S.A."/>
            <person name="Newbold C.J."/>
            <person name="Golyshin P.N."/>
            <person name="Simon M.A."/>
            <person name="Lopez G."/>
            <person name="Yakimov M.M."/>
            <person name="Ferrer M."/>
        </authorList>
    </citation>
    <scope>NUCLEOTIDE SEQUENCE</scope>
</reference>
<protein>
    <submittedName>
        <fullName evidence="2">Uncharacterized protein</fullName>
    </submittedName>
</protein>
<dbReference type="AlphaFoldDB" id="J9FJ69"/>